<proteinExistence type="predicted"/>
<dbReference type="STRING" id="926556.Echvi_4648"/>
<gene>
    <name evidence="1" type="ordered locus">Echvi_4648</name>
</gene>
<organism evidence="1 2">
    <name type="scientific">Echinicola vietnamensis (strain DSM 17526 / LMG 23754 / KMM 6221)</name>
    <dbReference type="NCBI Taxonomy" id="926556"/>
    <lineage>
        <taxon>Bacteria</taxon>
        <taxon>Pseudomonadati</taxon>
        <taxon>Bacteroidota</taxon>
        <taxon>Cytophagia</taxon>
        <taxon>Cytophagales</taxon>
        <taxon>Cyclobacteriaceae</taxon>
        <taxon>Echinicola</taxon>
    </lineage>
</organism>
<dbReference type="Proteomes" id="UP000010796">
    <property type="component" value="Chromosome"/>
</dbReference>
<accession>L0G7I3</accession>
<dbReference type="AlphaFoldDB" id="L0G7I3"/>
<dbReference type="Pfam" id="PF16271">
    <property type="entry name" value="DUF4924"/>
    <property type="match status" value="1"/>
</dbReference>
<dbReference type="OrthoDB" id="1095125at2"/>
<dbReference type="PATRIC" id="fig|926556.3.peg.4913"/>
<dbReference type="RefSeq" id="WP_015268337.1">
    <property type="nucleotide sequence ID" value="NC_019904.1"/>
</dbReference>
<reference evidence="2" key="1">
    <citation type="submission" date="2012-02" db="EMBL/GenBank/DDBJ databases">
        <title>The complete genome of Echinicola vietnamensis DSM 17526.</title>
        <authorList>
            <person name="Lucas S."/>
            <person name="Copeland A."/>
            <person name="Lapidus A."/>
            <person name="Glavina del Rio T."/>
            <person name="Dalin E."/>
            <person name="Tice H."/>
            <person name="Bruce D."/>
            <person name="Goodwin L."/>
            <person name="Pitluck S."/>
            <person name="Peters L."/>
            <person name="Ovchinnikova G."/>
            <person name="Teshima H."/>
            <person name="Kyrpides N."/>
            <person name="Mavromatis K."/>
            <person name="Ivanova N."/>
            <person name="Brettin T."/>
            <person name="Detter J.C."/>
            <person name="Han C."/>
            <person name="Larimer F."/>
            <person name="Land M."/>
            <person name="Hauser L."/>
            <person name="Markowitz V."/>
            <person name="Cheng J.-F."/>
            <person name="Hugenholtz P."/>
            <person name="Woyke T."/>
            <person name="Wu D."/>
            <person name="Brambilla E."/>
            <person name="Klenk H.-P."/>
            <person name="Eisen J.A."/>
        </authorList>
    </citation>
    <scope>NUCLEOTIDE SEQUENCE [LARGE SCALE GENOMIC DNA]</scope>
    <source>
        <strain evidence="2">DSM 17526 / LMG 23754 / KMM 6221</strain>
    </source>
</reference>
<evidence type="ECO:0008006" key="3">
    <source>
        <dbReference type="Google" id="ProtNLM"/>
    </source>
</evidence>
<dbReference type="EMBL" id="CP003346">
    <property type="protein sequence ID" value="AGA80815.1"/>
    <property type="molecule type" value="Genomic_DNA"/>
</dbReference>
<evidence type="ECO:0000313" key="2">
    <source>
        <dbReference type="Proteomes" id="UP000010796"/>
    </source>
</evidence>
<keyword evidence="2" id="KW-1185">Reference proteome</keyword>
<dbReference type="KEGG" id="evi:Echvi_4648"/>
<protein>
    <recommendedName>
        <fullName evidence="3">DUF4924 domain-containing protein</fullName>
    </recommendedName>
</protein>
<dbReference type="HOGENOM" id="CLU_1493377_0_0_10"/>
<name>L0G7I3_ECHVK</name>
<sequence>MKKLAAKKKQQNIGEYIVYMYQMEDLLRSYQFNMDEVSQYVVSHYPVTPDEKKEITGWFETLSKDMQEEGIQETGHLKATQQEVQKLAEIHWELLKTDKDYFSIYNEAKPHVIASIMAAEGQDIGHEIQICINGVYGLLLCRLTGKKLTSEQEKAAQAFGKVLSYLNLVYMDRNRQVPQG</sequence>
<dbReference type="InterPro" id="IPR032574">
    <property type="entry name" value="DUF4924"/>
</dbReference>
<dbReference type="eggNOG" id="ENOG502ZGS8">
    <property type="taxonomic scope" value="Bacteria"/>
</dbReference>
<evidence type="ECO:0000313" key="1">
    <source>
        <dbReference type="EMBL" id="AGA80815.1"/>
    </source>
</evidence>